<dbReference type="OrthoDB" id="70874at2759"/>
<dbReference type="InterPro" id="IPR047365">
    <property type="entry name" value="Tudor_AtPTM-like"/>
</dbReference>
<evidence type="ECO:0000313" key="6">
    <source>
        <dbReference type="Proteomes" id="UP000655225"/>
    </source>
</evidence>
<feature type="region of interest" description="Disordered" evidence="3">
    <location>
        <begin position="138"/>
        <end position="157"/>
    </location>
</feature>
<dbReference type="CDD" id="cd20401">
    <property type="entry name" value="Tudor_AtPTM-like"/>
    <property type="match status" value="1"/>
</dbReference>
<organism evidence="5 6">
    <name type="scientific">Tetracentron sinense</name>
    <name type="common">Spur-leaf</name>
    <dbReference type="NCBI Taxonomy" id="13715"/>
    <lineage>
        <taxon>Eukaryota</taxon>
        <taxon>Viridiplantae</taxon>
        <taxon>Streptophyta</taxon>
        <taxon>Embryophyta</taxon>
        <taxon>Tracheophyta</taxon>
        <taxon>Spermatophyta</taxon>
        <taxon>Magnoliopsida</taxon>
        <taxon>Trochodendrales</taxon>
        <taxon>Trochodendraceae</taxon>
        <taxon>Tetracentron</taxon>
    </lineage>
</organism>
<accession>A0A835DDV7</accession>
<feature type="region of interest" description="Disordered" evidence="3">
    <location>
        <begin position="273"/>
        <end position="315"/>
    </location>
</feature>
<feature type="compositionally biased region" description="Basic and acidic residues" evidence="3">
    <location>
        <begin position="777"/>
        <end position="794"/>
    </location>
</feature>
<keyword evidence="6" id="KW-1185">Reference proteome</keyword>
<gene>
    <name evidence="5" type="ORF">HHK36_018289</name>
</gene>
<dbReference type="OMA" id="GSEMCQV"/>
<feature type="region of interest" description="Disordered" evidence="3">
    <location>
        <begin position="482"/>
        <end position="504"/>
    </location>
</feature>
<dbReference type="GO" id="GO:0031011">
    <property type="term" value="C:Ino80 complex"/>
    <property type="evidence" value="ECO:0007669"/>
    <property type="project" value="InterPro"/>
</dbReference>
<evidence type="ECO:0000256" key="3">
    <source>
        <dbReference type="SAM" id="MobiDB-lite"/>
    </source>
</evidence>
<dbReference type="InterPro" id="IPR044867">
    <property type="entry name" value="DEUBAD_dom"/>
</dbReference>
<feature type="region of interest" description="Disordered" evidence="3">
    <location>
        <begin position="776"/>
        <end position="804"/>
    </location>
</feature>
<protein>
    <recommendedName>
        <fullName evidence="4">DEUBAD domain-containing protein</fullName>
    </recommendedName>
</protein>
<feature type="region of interest" description="Disordered" evidence="3">
    <location>
        <begin position="1088"/>
        <end position="1114"/>
    </location>
</feature>
<feature type="region of interest" description="Disordered" evidence="3">
    <location>
        <begin position="725"/>
        <end position="749"/>
    </location>
</feature>
<dbReference type="PANTHER" id="PTHR13052:SF0">
    <property type="entry name" value="DNA-BINDING PROTEIN-LIKE"/>
    <property type="match status" value="1"/>
</dbReference>
<reference evidence="5 6" key="1">
    <citation type="submission" date="2020-04" db="EMBL/GenBank/DDBJ databases">
        <title>Plant Genome Project.</title>
        <authorList>
            <person name="Zhang R.-G."/>
        </authorList>
    </citation>
    <scope>NUCLEOTIDE SEQUENCE [LARGE SCALE GENOMIC DNA]</scope>
    <source>
        <strain evidence="5">YNK0</strain>
        <tissue evidence="5">Leaf</tissue>
    </source>
</reference>
<feature type="domain" description="DEUBAD" evidence="4">
    <location>
        <begin position="340"/>
        <end position="453"/>
    </location>
</feature>
<evidence type="ECO:0000259" key="4">
    <source>
        <dbReference type="PROSITE" id="PS51916"/>
    </source>
</evidence>
<dbReference type="CDD" id="cd21865">
    <property type="entry name" value="DEUBAD_NFRKB"/>
    <property type="match status" value="1"/>
</dbReference>
<evidence type="ECO:0000256" key="2">
    <source>
        <dbReference type="ARBA" id="ARBA00023242"/>
    </source>
</evidence>
<proteinExistence type="predicted"/>
<dbReference type="Gene3D" id="2.30.30.140">
    <property type="match status" value="1"/>
</dbReference>
<comment type="caution">
    <text evidence="5">The sequence shown here is derived from an EMBL/GenBank/DDBJ whole genome shotgun (WGS) entry which is preliminary data.</text>
</comment>
<sequence>MDTCKEQESETSPTGVFELSGEPAIVINGVPNVPPSDNIPIHGDSLSDTKSMRDTGFGKWLEGREVRKLFGDQFYSGKVMKFDKETGWYRVVYEDGDFEDLEWHELEEVLQPLDITVPLKTIALKIIKKYEKSVSKSGRNVARSRNRRGKDVSSKGNTIEGIQNASVTKYRVGLLTRDGLIWPNMVQEISRSADKWSCSDLEADEQENMDFYSLLHLKLGCIWKLLDRLLLTSGSIEISTEEILEWRIRTEFEVFLIMAIVKNNFGVSRLDGEVSPGNRDSVSSDEDELQRQSSESESDGDDEDDDVDDSGAGSDDFDLSELGEAGAEFCQVGKQTCSIPFELYDLPNLSEVLTLDSWNDCLTEEERFSLAEYLPDMDQETFMRTLKELFSCSNFHFGSPVIKLFDMLKGGLCQPRVALYHQGSNFIQKHQHYHLMRKYQNSMVGSLIQIRDAWRKCKGYSIEERLRVLNIMRSQRSLMYEKMEESDSSDREESGEGWSKKPNNIKLGRKMGVYTVTPTLDVSSRGRPMTLEPAKYGKQNPRGLLKFAGSKVPSMKELDGRFPSVQHGFKTKSKSYGSTVVLPRQDRVVGHDFGATHRTKGQRYEDDAEEPTYEMALQRDRNAARGIAVAKVGLVKREKKHDFLKSDDDFAPDIFMGSPQSVKNDLHSYGRNRNMNQMAGIDMMTTKLINDGASYDYHSRVGGKKSKYPEKLQQSAVEDQMKISKHRAQHSSLKGNRVDGSTGTLPFRPNKTQEEAFSVIHPDKYDDWNVRSKKWKRGQEFQTDKNSVDPDPHGKSHRTFPPKMNDTLFHSGYGAKTPQEIRVKTTQSGGLAMEELKGTSMFAQSEETESDSSDNVDEEEEDMNLVRSRLGYPSGVLKGRRSASVKSVLDPKKAKLVRKDKKEYAQALDGVTWSTKKVGELGASPEVEIYTSKGKQKGKIRDPSHPRNYATGGLEESYFSGSAKLTDDGRKPAYKFGKNGQMQGQPSERLHFPLPKAYHAERKQKAKVDHEYSVPQPKYMHDYISEEEDELHETHRLVDDHGVTNILGKKDEADVADRHERSNMSLLGCNSVTKKRKGKADVTYMDGPDDSDYLQSSHQKQVNEPSSFKKLGKRKVEAETGSLAMATSELLVSERGMTDVEPQTKPPKKPFPLITPTVHTGFSFSIIHLLSAVRMAMITPYGEDASEVDKHLEKSDGRQRPTKEQQNRKHEGVNGVRSHEHMNINTSEHPEQKDLPSLTVQEIVNRVRTNPGDPCILETQEPLQDLVRGVLKILSSKTAPLGAKGWKALVFYEKTTKSWSWIGPVSSNSADRETIEEETSSEAWGLPHKMLVKLVDSFANWLKSGQETLQQIGSLPAPPVMFMQPNLDEKERFRDLRAQKSLTTISPSSEEVRAYFRKEEVLRYSVPDRAFSYTAADGRKSIVAPLRRCGGKPASKARDHFMLKPDRPPHVTILCIVRDAAARLPGNIGTRADVCTLIRDSQYIVEDVSDTQINQVVSGALDRLHYERDPCVQFDGDRKLWVYLHREREEEDFEDDGTSSTKKWKRQRKDATENSDQGTVNVAYHGTGENFVGGSAAGYDLSSDLNIEPSSMHEGKGTELAYNDSRQNVEENIEPSHGLSQESMHQVHPMDWEVRGLNPMRENKLLCQENSTNEDFDDETFSRRRQVGLLSASLL</sequence>
<feature type="region of interest" description="Disordered" evidence="3">
    <location>
        <begin position="1531"/>
        <end position="1560"/>
    </location>
</feature>
<name>A0A835DDV7_TETSI</name>
<feature type="compositionally biased region" description="Acidic residues" evidence="3">
    <location>
        <begin position="296"/>
        <end position="315"/>
    </location>
</feature>
<dbReference type="Pfam" id="PF21743">
    <property type="entry name" value="PTM_DIR17_Tudor"/>
    <property type="match status" value="1"/>
</dbReference>
<dbReference type="Pfam" id="PF25793">
    <property type="entry name" value="WHD_2nd_NFRKB"/>
    <property type="match status" value="1"/>
</dbReference>
<feature type="compositionally biased region" description="Polar residues" evidence="3">
    <location>
        <begin position="1093"/>
        <end position="1106"/>
    </location>
</feature>
<dbReference type="EMBL" id="JABCRI010000012">
    <property type="protein sequence ID" value="KAF8396664.1"/>
    <property type="molecule type" value="Genomic_DNA"/>
</dbReference>
<keyword evidence="2" id="KW-0539">Nucleus</keyword>
<feature type="region of interest" description="Disordered" evidence="3">
    <location>
        <begin position="839"/>
        <end position="863"/>
    </location>
</feature>
<dbReference type="Proteomes" id="UP000655225">
    <property type="component" value="Unassembled WGS sequence"/>
</dbReference>
<dbReference type="InterPro" id="IPR057748">
    <property type="entry name" value="NFRKB_WH_2"/>
</dbReference>
<dbReference type="PROSITE" id="PS51916">
    <property type="entry name" value="DEUBAD"/>
    <property type="match status" value="1"/>
</dbReference>
<evidence type="ECO:0000256" key="1">
    <source>
        <dbReference type="ARBA" id="ARBA00004123"/>
    </source>
</evidence>
<evidence type="ECO:0000313" key="5">
    <source>
        <dbReference type="EMBL" id="KAF8396664.1"/>
    </source>
</evidence>
<dbReference type="InterPro" id="IPR024867">
    <property type="entry name" value="NFRKB"/>
</dbReference>
<feature type="compositionally biased region" description="Basic and acidic residues" evidence="3">
    <location>
        <begin position="482"/>
        <end position="494"/>
    </location>
</feature>
<feature type="compositionally biased region" description="Acidic residues" evidence="3">
    <location>
        <begin position="846"/>
        <end position="863"/>
    </location>
</feature>
<dbReference type="PANTHER" id="PTHR13052">
    <property type="entry name" value="NFRKB-RELATED"/>
    <property type="match status" value="1"/>
</dbReference>
<feature type="compositionally biased region" description="Polar residues" evidence="3">
    <location>
        <begin position="730"/>
        <end position="744"/>
    </location>
</feature>
<feature type="region of interest" description="Disordered" evidence="3">
    <location>
        <begin position="1187"/>
        <end position="1214"/>
    </location>
</feature>
<comment type="subcellular location">
    <subcellularLocation>
        <location evidence="1">Nucleus</location>
    </subcellularLocation>
</comment>